<gene>
    <name evidence="2" type="ORF">B296_00016671</name>
</gene>
<name>A0A427AV90_ENSVE</name>
<feature type="region of interest" description="Disordered" evidence="1">
    <location>
        <begin position="56"/>
        <end position="76"/>
    </location>
</feature>
<proteinExistence type="predicted"/>
<dbReference type="AlphaFoldDB" id="A0A427AV90"/>
<evidence type="ECO:0000313" key="3">
    <source>
        <dbReference type="Proteomes" id="UP000287651"/>
    </source>
</evidence>
<evidence type="ECO:0000313" key="2">
    <source>
        <dbReference type="EMBL" id="RRT80135.1"/>
    </source>
</evidence>
<protein>
    <submittedName>
        <fullName evidence="2">Uncharacterized protein</fullName>
    </submittedName>
</protein>
<accession>A0A427AV90</accession>
<organism evidence="2 3">
    <name type="scientific">Ensete ventricosum</name>
    <name type="common">Abyssinian banana</name>
    <name type="synonym">Musa ensete</name>
    <dbReference type="NCBI Taxonomy" id="4639"/>
    <lineage>
        <taxon>Eukaryota</taxon>
        <taxon>Viridiplantae</taxon>
        <taxon>Streptophyta</taxon>
        <taxon>Embryophyta</taxon>
        <taxon>Tracheophyta</taxon>
        <taxon>Spermatophyta</taxon>
        <taxon>Magnoliopsida</taxon>
        <taxon>Liliopsida</taxon>
        <taxon>Zingiberales</taxon>
        <taxon>Musaceae</taxon>
        <taxon>Ensete</taxon>
    </lineage>
</organism>
<sequence>MVALEQRVDGLQPSLQAESGEMVALGVAAVRKRGWEVAEEVAMVVGLSSRLRKRTTTAGEDGIAGAETTGEDGCAGTEGGWAAAFSAGRERGDGCAGGGRSGRTWMESCRGGSDGGWAVLVVEEEDDSGRGGAALEQRWQREIAAVEAGSIAQAAMLTAAEGEKGEQRRVTGGAEAAVAVAVAAVLLVLPTKVVNRCGMALAAGLC</sequence>
<reference evidence="2 3" key="1">
    <citation type="journal article" date="2014" name="Agronomy (Basel)">
        <title>A Draft Genome Sequence for Ensete ventricosum, the Drought-Tolerant Tree Against Hunger.</title>
        <authorList>
            <person name="Harrison J."/>
            <person name="Moore K.A."/>
            <person name="Paszkiewicz K."/>
            <person name="Jones T."/>
            <person name="Grant M."/>
            <person name="Ambacheew D."/>
            <person name="Muzemil S."/>
            <person name="Studholme D.J."/>
        </authorList>
    </citation>
    <scope>NUCLEOTIDE SEQUENCE [LARGE SCALE GENOMIC DNA]</scope>
</reference>
<dbReference type="EMBL" id="AMZH03001223">
    <property type="protein sequence ID" value="RRT80135.1"/>
    <property type="molecule type" value="Genomic_DNA"/>
</dbReference>
<dbReference type="Proteomes" id="UP000287651">
    <property type="component" value="Unassembled WGS sequence"/>
</dbReference>
<evidence type="ECO:0000256" key="1">
    <source>
        <dbReference type="SAM" id="MobiDB-lite"/>
    </source>
</evidence>
<comment type="caution">
    <text evidence="2">The sequence shown here is derived from an EMBL/GenBank/DDBJ whole genome shotgun (WGS) entry which is preliminary data.</text>
</comment>